<dbReference type="Proteomes" id="UP000002173">
    <property type="component" value="Unassembled WGS sequence"/>
</dbReference>
<dbReference type="eggNOG" id="KOG0835">
    <property type="taxonomic scope" value="Eukaryota"/>
</dbReference>
<comment type="caution">
    <text evidence="4">The sequence shown here is derived from an EMBL/GenBank/DDBJ whole genome shotgun (WGS) entry which is preliminary data.</text>
</comment>
<feature type="domain" description="Cyclin-like" evidence="3">
    <location>
        <begin position="144"/>
        <end position="233"/>
    </location>
</feature>
<dbReference type="RefSeq" id="XP_001610583.1">
    <property type="nucleotide sequence ID" value="XM_001610533.1"/>
</dbReference>
<dbReference type="OMA" id="GHKHRDG"/>
<dbReference type="VEuPathDB" id="PiroplasmaDB:BBOV_IV006560"/>
<keyword evidence="5" id="KW-1185">Reference proteome</keyword>
<organism evidence="4 5">
    <name type="scientific">Babesia bovis</name>
    <dbReference type="NCBI Taxonomy" id="5865"/>
    <lineage>
        <taxon>Eukaryota</taxon>
        <taxon>Sar</taxon>
        <taxon>Alveolata</taxon>
        <taxon>Apicomplexa</taxon>
        <taxon>Aconoidasida</taxon>
        <taxon>Piroplasmida</taxon>
        <taxon>Babesiidae</taxon>
        <taxon>Babesia</taxon>
    </lineage>
</organism>
<dbReference type="KEGG" id="bbo:BBOV_IV006560"/>
<feature type="compositionally biased region" description="Basic and acidic residues" evidence="2">
    <location>
        <begin position="306"/>
        <end position="327"/>
    </location>
</feature>
<sequence>MDSISAAVDSIDSDTERLLRNYGCDLIQKAGILLQLDAVTIASAQTILHRYYFKRSLKHVDIRPGAASACFLATKLAENMRKALDVARVFDFLINEENGTLSTPVVHIDERLYKDILKIERDMLLQFGFRLDSLVSCPHRYVLQYVFALFRNLEEYSNINVNEVAQLAWCYLNDSMRSTLCCKLNPGVIAAGCIYMAATALGIQLSKELEWYTVFDARWSDILLVRDELEMLYKMGKPYYKSISGTNYGPSPLVQIKDENPCNVGSQKSMGDSTSNSNSKVTEESSRKRDRRAYSPSEQSGHRRGSGYDHNDRTIKSRNDRGGDFRHTGYSSSGRSHYRNRAEHYRRERDRSRERSYGRSSKYRDSRRHR</sequence>
<name>A7AR46_BABBO</name>
<dbReference type="InterPro" id="IPR013763">
    <property type="entry name" value="Cyclin-like_dom"/>
</dbReference>
<keyword evidence="1" id="KW-0195">Cyclin</keyword>
<accession>A7AR46</accession>
<evidence type="ECO:0000259" key="3">
    <source>
        <dbReference type="SMART" id="SM00385"/>
    </source>
</evidence>
<dbReference type="InterPro" id="IPR043198">
    <property type="entry name" value="Cyclin/Ssn8"/>
</dbReference>
<dbReference type="InParanoid" id="A7AR46"/>
<dbReference type="SMART" id="SM00385">
    <property type="entry name" value="CYCLIN"/>
    <property type="match status" value="2"/>
</dbReference>
<dbReference type="STRING" id="5865.A7AR46"/>
<proteinExistence type="inferred from homology"/>
<dbReference type="PANTHER" id="PTHR10026">
    <property type="entry name" value="CYCLIN"/>
    <property type="match status" value="1"/>
</dbReference>
<dbReference type="PIRSF" id="PIRSF036580">
    <property type="entry name" value="Cyclin_L"/>
    <property type="match status" value="1"/>
</dbReference>
<reference evidence="4 5" key="1">
    <citation type="journal article" date="2007" name="PLoS Pathog.">
        <title>Genome sequence of Babesia bovis and comparative analysis of apicomplexan hemoprotozoa.</title>
        <authorList>
            <person name="Brayton K.A."/>
            <person name="Lau A.O.T."/>
            <person name="Herndon D.R."/>
            <person name="Hannick L."/>
            <person name="Kappmeyer L.S."/>
            <person name="Berens S.J."/>
            <person name="Bidwell S.L."/>
            <person name="Brown W.C."/>
            <person name="Crabtree J."/>
            <person name="Fadrosh D."/>
            <person name="Feldblum T."/>
            <person name="Forberger H.A."/>
            <person name="Haas B.J."/>
            <person name="Howell J.M."/>
            <person name="Khouri H."/>
            <person name="Koo H."/>
            <person name="Mann D.J."/>
            <person name="Norimine J."/>
            <person name="Paulsen I.T."/>
            <person name="Radune D."/>
            <person name="Ren Q."/>
            <person name="Smith R.K. Jr."/>
            <person name="Suarez C.E."/>
            <person name="White O."/>
            <person name="Wortman J.R."/>
            <person name="Knowles D.P. Jr."/>
            <person name="McElwain T.F."/>
            <person name="Nene V.M."/>
        </authorList>
    </citation>
    <scope>NUCLEOTIDE SEQUENCE [LARGE SCALE GENOMIC DNA]</scope>
    <source>
        <strain evidence="4">T2Bo</strain>
    </source>
</reference>
<dbReference type="InterPro" id="IPR036915">
    <property type="entry name" value="Cyclin-like_sf"/>
</dbReference>
<dbReference type="GO" id="GO:0016538">
    <property type="term" value="F:cyclin-dependent protein serine/threonine kinase regulator activity"/>
    <property type="evidence" value="ECO:0007669"/>
    <property type="project" value="InterPro"/>
</dbReference>
<feature type="compositionally biased region" description="Polar residues" evidence="2">
    <location>
        <begin position="263"/>
        <end position="280"/>
    </location>
</feature>
<reference evidence="5" key="2">
    <citation type="journal article" date="2020" name="Data Brief">
        <title>Transcriptome dataset of Babesia bovis life stages within vertebrate and invertebrate hosts.</title>
        <authorList>
            <person name="Ueti M.W."/>
            <person name="Johnson W.C."/>
            <person name="Kappmeyer L.S."/>
            <person name="Herndon D.R."/>
            <person name="Mousel M.R."/>
            <person name="Reif K.E."/>
            <person name="Taus N.S."/>
            <person name="Ifeonu O.O."/>
            <person name="Silva J.C."/>
            <person name="Suarez C.E."/>
            <person name="Brayton K.A."/>
        </authorList>
    </citation>
    <scope>NUCLEOTIDE SEQUENCE [LARGE SCALE GENOMIC DNA]</scope>
</reference>
<evidence type="ECO:0000313" key="5">
    <source>
        <dbReference type="Proteomes" id="UP000002173"/>
    </source>
</evidence>
<dbReference type="EMBL" id="AAXT01000002">
    <property type="protein sequence ID" value="EDO07015.1"/>
    <property type="molecule type" value="Genomic_DNA"/>
</dbReference>
<feature type="compositionally biased region" description="Basic and acidic residues" evidence="2">
    <location>
        <begin position="340"/>
        <end position="357"/>
    </location>
</feature>
<dbReference type="FunCoup" id="A7AR46">
    <property type="interactions" value="228"/>
</dbReference>
<feature type="region of interest" description="Disordered" evidence="2">
    <location>
        <begin position="252"/>
        <end position="370"/>
    </location>
</feature>
<comment type="similarity">
    <text evidence="1">Belongs to the cyclin family.</text>
</comment>
<evidence type="ECO:0000313" key="4">
    <source>
        <dbReference type="EMBL" id="EDO07015.1"/>
    </source>
</evidence>
<feature type="domain" description="Cyclin-like" evidence="3">
    <location>
        <begin position="25"/>
        <end position="125"/>
    </location>
</feature>
<dbReference type="GO" id="GO:0006357">
    <property type="term" value="P:regulation of transcription by RNA polymerase II"/>
    <property type="evidence" value="ECO:0007669"/>
    <property type="project" value="InterPro"/>
</dbReference>
<dbReference type="InterPro" id="IPR006671">
    <property type="entry name" value="Cyclin_N"/>
</dbReference>
<reference evidence="5" key="3">
    <citation type="journal article" date="2021" name="Int. J. Parasitol.">
        <title>Comparative analysis of gene expression between Babesia bovis blood stages and kinetes allowed by improved genome annotation.</title>
        <authorList>
            <person name="Ueti M.W."/>
            <person name="Johnson W.C."/>
            <person name="Kappmeyer L.S."/>
            <person name="Herndon D.R."/>
            <person name="Mousel M.R."/>
            <person name="Reif K.E."/>
            <person name="Taus N.S."/>
            <person name="Ifeonu O.O."/>
            <person name="Silva J.C."/>
            <person name="Suarez C.E."/>
            <person name="Brayton K.A."/>
        </authorList>
    </citation>
    <scope>NUCLEOTIDE SEQUENCE [LARGE SCALE GENOMIC DNA]</scope>
</reference>
<dbReference type="SUPFAM" id="SSF47954">
    <property type="entry name" value="Cyclin-like"/>
    <property type="match status" value="2"/>
</dbReference>
<dbReference type="Gene3D" id="1.10.472.10">
    <property type="entry name" value="Cyclin-like"/>
    <property type="match status" value="2"/>
</dbReference>
<dbReference type="GeneID" id="5478817"/>
<evidence type="ECO:0000256" key="1">
    <source>
        <dbReference type="RuleBase" id="RU000383"/>
    </source>
</evidence>
<dbReference type="AlphaFoldDB" id="A7AR46"/>
<gene>
    <name evidence="4" type="ORF">BBOV_IV006560</name>
</gene>
<dbReference type="Pfam" id="PF00134">
    <property type="entry name" value="Cyclin_N"/>
    <property type="match status" value="1"/>
</dbReference>
<protein>
    <submittedName>
        <fullName evidence="4">Cyclin 4</fullName>
    </submittedName>
</protein>
<evidence type="ECO:0000256" key="2">
    <source>
        <dbReference type="SAM" id="MobiDB-lite"/>
    </source>
</evidence>